<evidence type="ECO:0000256" key="6">
    <source>
        <dbReference type="ARBA" id="ARBA00022989"/>
    </source>
</evidence>
<dbReference type="RefSeq" id="WP_377960546.1">
    <property type="nucleotide sequence ID" value="NZ_JBHZOL010000004.1"/>
</dbReference>
<keyword evidence="5" id="KW-0133">Cell shape</keyword>
<comment type="similarity">
    <text evidence="2">Belongs to the MreD family.</text>
</comment>
<organism evidence="9 10">
    <name type="scientific">Almyronema epifaneia S1</name>
    <dbReference type="NCBI Taxonomy" id="2991925"/>
    <lineage>
        <taxon>Bacteria</taxon>
        <taxon>Bacillati</taxon>
        <taxon>Cyanobacteriota</taxon>
        <taxon>Cyanophyceae</taxon>
        <taxon>Nodosilineales</taxon>
        <taxon>Nodosilineaceae</taxon>
        <taxon>Almyronema</taxon>
        <taxon>Almyronema epifaneia</taxon>
    </lineage>
</organism>
<keyword evidence="7 8" id="KW-0472">Membrane</keyword>
<feature type="transmembrane region" description="Helical" evidence="8">
    <location>
        <begin position="112"/>
        <end position="135"/>
    </location>
</feature>
<proteinExistence type="inferred from homology"/>
<dbReference type="Proteomes" id="UP001600165">
    <property type="component" value="Unassembled WGS sequence"/>
</dbReference>
<dbReference type="NCBIfam" id="TIGR03426">
    <property type="entry name" value="shape_MreD"/>
    <property type="match status" value="1"/>
</dbReference>
<gene>
    <name evidence="9" type="primary">mreD</name>
    <name evidence="9" type="ORF">ACFVKH_01165</name>
</gene>
<protein>
    <submittedName>
        <fullName evidence="9">Rod shape-determining protein MreD</fullName>
    </submittedName>
</protein>
<comment type="subcellular location">
    <subcellularLocation>
        <location evidence="1">Cell membrane</location>
        <topology evidence="1">Multi-pass membrane protein</topology>
    </subcellularLocation>
</comment>
<evidence type="ECO:0000256" key="2">
    <source>
        <dbReference type="ARBA" id="ARBA00007776"/>
    </source>
</evidence>
<feature type="transmembrane region" description="Helical" evidence="8">
    <location>
        <begin position="155"/>
        <end position="176"/>
    </location>
</feature>
<evidence type="ECO:0000256" key="4">
    <source>
        <dbReference type="ARBA" id="ARBA00022692"/>
    </source>
</evidence>
<keyword evidence="4 8" id="KW-0812">Transmembrane</keyword>
<evidence type="ECO:0000256" key="1">
    <source>
        <dbReference type="ARBA" id="ARBA00004651"/>
    </source>
</evidence>
<comment type="caution">
    <text evidence="9">The sequence shown here is derived from an EMBL/GenBank/DDBJ whole genome shotgun (WGS) entry which is preliminary data.</text>
</comment>
<evidence type="ECO:0000313" key="9">
    <source>
        <dbReference type="EMBL" id="MFE4104866.1"/>
    </source>
</evidence>
<dbReference type="EMBL" id="JBHZOL010000004">
    <property type="protein sequence ID" value="MFE4104866.1"/>
    <property type="molecule type" value="Genomic_DNA"/>
</dbReference>
<evidence type="ECO:0000256" key="3">
    <source>
        <dbReference type="ARBA" id="ARBA00022475"/>
    </source>
</evidence>
<evidence type="ECO:0000256" key="7">
    <source>
        <dbReference type="ARBA" id="ARBA00023136"/>
    </source>
</evidence>
<evidence type="ECO:0000313" key="10">
    <source>
        <dbReference type="Proteomes" id="UP001600165"/>
    </source>
</evidence>
<name>A0ABW6I9N5_9CYAN</name>
<keyword evidence="3" id="KW-1003">Cell membrane</keyword>
<evidence type="ECO:0000256" key="5">
    <source>
        <dbReference type="ARBA" id="ARBA00022960"/>
    </source>
</evidence>
<feature type="transmembrane region" description="Helical" evidence="8">
    <location>
        <begin position="83"/>
        <end position="100"/>
    </location>
</feature>
<keyword evidence="6 8" id="KW-1133">Transmembrane helix</keyword>
<reference evidence="9 10" key="1">
    <citation type="submission" date="2024-10" db="EMBL/GenBank/DDBJ databases">
        <authorList>
            <person name="Ratan Roy A."/>
            <person name="Morales Sandoval P.H."/>
            <person name="De Los Santos Villalobos S."/>
            <person name="Chakraborty S."/>
            <person name="Mukherjee J."/>
        </authorList>
    </citation>
    <scope>NUCLEOTIDE SEQUENCE [LARGE SCALE GENOMIC DNA]</scope>
    <source>
        <strain evidence="9 10">S1</strain>
    </source>
</reference>
<dbReference type="InterPro" id="IPR007227">
    <property type="entry name" value="Cell_shape_determining_MreD"/>
</dbReference>
<evidence type="ECO:0000256" key="8">
    <source>
        <dbReference type="SAM" id="Phobius"/>
    </source>
</evidence>
<sequence>MTTSGSLSPRSLRTRRLLNSAVTVGSVLLCLLLLPTRVPGMEILGVGPNWVLMWVVAWSVKRTAFEGAIAGLSLGLLQDGMTAPHPTHAFALMLVGVLTARLQKQRYIQEDIVSVALIVFGMAVVAETVTAIQISLHNLVQADSLYPPLSQVWVYHQRVALSSAILSSLWAPAIYYPLNRWWEKQGLVEPT</sequence>
<keyword evidence="10" id="KW-1185">Reference proteome</keyword>
<accession>A0ABW6I9N5</accession>